<organism evidence="1 2">
    <name type="scientific">Bradyrhizobium vignae</name>
    <dbReference type="NCBI Taxonomy" id="1549949"/>
    <lineage>
        <taxon>Bacteria</taxon>
        <taxon>Pseudomonadati</taxon>
        <taxon>Pseudomonadota</taxon>
        <taxon>Alphaproteobacteria</taxon>
        <taxon>Hyphomicrobiales</taxon>
        <taxon>Nitrobacteraceae</taxon>
        <taxon>Bradyrhizobium</taxon>
    </lineage>
</organism>
<dbReference type="InterPro" id="IPR007358">
    <property type="entry name" value="Nucleoid_associated_NdpA"/>
</dbReference>
<dbReference type="Proteomes" id="UP000669317">
    <property type="component" value="Unassembled WGS sequence"/>
</dbReference>
<comment type="caution">
    <text evidence="1">The sequence shown here is derived from an EMBL/GenBank/DDBJ whole genome shotgun (WGS) entry which is preliminary data.</text>
</comment>
<reference evidence="1 2" key="1">
    <citation type="submission" date="2021-03" db="EMBL/GenBank/DDBJ databases">
        <title>Genome Sequence of Bradyrhizobium vignae strain ISRA400.</title>
        <authorList>
            <person name="Tisa L.S."/>
            <person name="Svistoonoff S."/>
            <person name="Hocher V."/>
            <person name="Fall S."/>
            <person name="Zaiya A."/>
            <person name="Naing D."/>
            <person name="Niang N."/>
            <person name="Diouf A."/>
            <person name="Dasylva M.C."/>
            <person name="Toure O."/>
            <person name="Gueye M."/>
            <person name="Gully D."/>
            <person name="Tisseyre P."/>
            <person name="Simpson S."/>
            <person name="Morris K."/>
            <person name="Thomas W.K."/>
        </authorList>
    </citation>
    <scope>NUCLEOTIDE SEQUENCE [LARGE SCALE GENOMIC DNA]</scope>
    <source>
        <strain evidence="1 2">ISRA400</strain>
    </source>
</reference>
<gene>
    <name evidence="1" type="ORF">JWS04_25990</name>
</gene>
<evidence type="ECO:0000313" key="1">
    <source>
        <dbReference type="EMBL" id="MBP0114458.1"/>
    </source>
</evidence>
<sequence>MFFENLTVDRLIIHEVHRRLDDRQIVPPTYGSQILSLSAEAMDFFRERVVAALGSNSQSMQMAISPLVGGCALEIAADLLVADDENFIALSCRYADKLTSAQSARNIPGGVVVVFTGSAGNPARRVVGVIKAETHSGFRHTQTLQVQYLKDLFLGPQTKLFKIGAFLYDGSAPRSTMPAGWEAVIYDKQMSPKNREGAANYFYESFLGCAIPVNSAQLTRRFFEGTREFINGTDVSDERKADLLTGLYTYLKVDQSPTLELATFSSHYLDADMKDDYETFMLAKSFPSNAVAKDTSDIQGYLKKRRLKFSRDIQLSAPPDAFAELIEVRSINVDASGVGQTWTQITIRDRVRDQE</sequence>
<evidence type="ECO:0000313" key="2">
    <source>
        <dbReference type="Proteomes" id="UP000669317"/>
    </source>
</evidence>
<name>A0ABS4A222_9BRAD</name>
<dbReference type="RefSeq" id="WP_209296048.1">
    <property type="nucleotide sequence ID" value="NZ_JAGIKT010000064.1"/>
</dbReference>
<accession>A0ABS4A222</accession>
<proteinExistence type="predicted"/>
<protein>
    <submittedName>
        <fullName evidence="1">Nucleoid-associated protein</fullName>
    </submittedName>
</protein>
<keyword evidence="2" id="KW-1185">Reference proteome</keyword>
<dbReference type="EMBL" id="JAGIKT010000064">
    <property type="protein sequence ID" value="MBP0114458.1"/>
    <property type="molecule type" value="Genomic_DNA"/>
</dbReference>
<dbReference type="Pfam" id="PF04245">
    <property type="entry name" value="NA37"/>
    <property type="match status" value="1"/>
</dbReference>